<protein>
    <recommendedName>
        <fullName evidence="3">Right handed beta helix domain-containing protein</fullName>
    </recommendedName>
</protein>
<name>A0ABP9PIA9_9PSEU</name>
<gene>
    <name evidence="4" type="ORF">GCM10023321_07460</name>
</gene>
<reference evidence="5" key="1">
    <citation type="journal article" date="2019" name="Int. J. Syst. Evol. Microbiol.">
        <title>The Global Catalogue of Microorganisms (GCM) 10K type strain sequencing project: providing services to taxonomists for standard genome sequencing and annotation.</title>
        <authorList>
            <consortium name="The Broad Institute Genomics Platform"/>
            <consortium name="The Broad Institute Genome Sequencing Center for Infectious Disease"/>
            <person name="Wu L."/>
            <person name="Ma J."/>
        </authorList>
    </citation>
    <scope>NUCLEOTIDE SEQUENCE [LARGE SCALE GENOMIC DNA]</scope>
    <source>
        <strain evidence="5">JCM 18303</strain>
    </source>
</reference>
<sequence>MRLNRPASSAALLASAIALTVAALATACSAPTPTVPGGGGPTAPAAPPGTPGAGPPAALANCTKQASDPAGARQALGSALPGDRICLTGNVSGERLMLRNSGTPDRPITILGGGRAISSGISIEASNVVVDGLALQKPEAPGASLNGTNIRFTNNTIRSPRDNDGDGIRFWGRDLVIERNTISDTVGQDKRHADCMQTFATDEKRPPSQNVRIEANRCEDIDNICLIAEGPDSSAGDGIGEGNSEKLIFRNNYCENRAGQAIYLDDFEEAQIIGNEIAGTIKKAFALKNDSTGAVIRGNKLNPSIGYEVGMDDSSQEAYQGPEPGGAP</sequence>
<dbReference type="InterPro" id="IPR012334">
    <property type="entry name" value="Pectin_lyas_fold"/>
</dbReference>
<dbReference type="RefSeq" id="WP_185058965.1">
    <property type="nucleotide sequence ID" value="NZ_BAABJP010000001.1"/>
</dbReference>
<evidence type="ECO:0000259" key="3">
    <source>
        <dbReference type="Pfam" id="PF13229"/>
    </source>
</evidence>
<dbReference type="PROSITE" id="PS51257">
    <property type="entry name" value="PROKAR_LIPOPROTEIN"/>
    <property type="match status" value="1"/>
</dbReference>
<organism evidence="4 5">
    <name type="scientific">Pseudonocardia eucalypti</name>
    <dbReference type="NCBI Taxonomy" id="648755"/>
    <lineage>
        <taxon>Bacteria</taxon>
        <taxon>Bacillati</taxon>
        <taxon>Actinomycetota</taxon>
        <taxon>Actinomycetes</taxon>
        <taxon>Pseudonocardiales</taxon>
        <taxon>Pseudonocardiaceae</taxon>
        <taxon>Pseudonocardia</taxon>
    </lineage>
</organism>
<dbReference type="InterPro" id="IPR011050">
    <property type="entry name" value="Pectin_lyase_fold/virulence"/>
</dbReference>
<proteinExistence type="predicted"/>
<evidence type="ECO:0000256" key="1">
    <source>
        <dbReference type="SAM" id="MobiDB-lite"/>
    </source>
</evidence>
<keyword evidence="2" id="KW-0732">Signal</keyword>
<feature type="domain" description="Right handed beta helix" evidence="3">
    <location>
        <begin position="119"/>
        <end position="300"/>
    </location>
</feature>
<dbReference type="Pfam" id="PF13229">
    <property type="entry name" value="Beta_helix"/>
    <property type="match status" value="1"/>
</dbReference>
<feature type="signal peptide" evidence="2">
    <location>
        <begin position="1"/>
        <end position="27"/>
    </location>
</feature>
<feature type="region of interest" description="Disordered" evidence="1">
    <location>
        <begin position="35"/>
        <end position="66"/>
    </location>
</feature>
<accession>A0ABP9PIA9</accession>
<keyword evidence="5" id="KW-1185">Reference proteome</keyword>
<evidence type="ECO:0000313" key="5">
    <source>
        <dbReference type="Proteomes" id="UP001428817"/>
    </source>
</evidence>
<feature type="region of interest" description="Disordered" evidence="1">
    <location>
        <begin position="307"/>
        <end position="328"/>
    </location>
</feature>
<dbReference type="InterPro" id="IPR039448">
    <property type="entry name" value="Beta_helix"/>
</dbReference>
<feature type="chain" id="PRO_5046218448" description="Right handed beta helix domain-containing protein" evidence="2">
    <location>
        <begin position="28"/>
        <end position="328"/>
    </location>
</feature>
<dbReference type="Proteomes" id="UP001428817">
    <property type="component" value="Unassembled WGS sequence"/>
</dbReference>
<dbReference type="SUPFAM" id="SSF51126">
    <property type="entry name" value="Pectin lyase-like"/>
    <property type="match status" value="1"/>
</dbReference>
<dbReference type="SMART" id="SM00710">
    <property type="entry name" value="PbH1"/>
    <property type="match status" value="3"/>
</dbReference>
<evidence type="ECO:0000256" key="2">
    <source>
        <dbReference type="SAM" id="SignalP"/>
    </source>
</evidence>
<dbReference type="Gene3D" id="2.160.20.10">
    <property type="entry name" value="Single-stranded right-handed beta-helix, Pectin lyase-like"/>
    <property type="match status" value="1"/>
</dbReference>
<evidence type="ECO:0000313" key="4">
    <source>
        <dbReference type="EMBL" id="GAA5147063.1"/>
    </source>
</evidence>
<dbReference type="EMBL" id="BAABJP010000001">
    <property type="protein sequence ID" value="GAA5147063.1"/>
    <property type="molecule type" value="Genomic_DNA"/>
</dbReference>
<comment type="caution">
    <text evidence="4">The sequence shown here is derived from an EMBL/GenBank/DDBJ whole genome shotgun (WGS) entry which is preliminary data.</text>
</comment>
<feature type="compositionally biased region" description="Pro residues" evidence="1">
    <location>
        <begin position="44"/>
        <end position="54"/>
    </location>
</feature>
<dbReference type="InterPro" id="IPR006626">
    <property type="entry name" value="PbH1"/>
</dbReference>